<evidence type="ECO:0000313" key="9">
    <source>
        <dbReference type="EMBL" id="TDQ83145.1"/>
    </source>
</evidence>
<proteinExistence type="predicted"/>
<name>A0A4R6WPV9_9PROT</name>
<keyword evidence="10" id="KW-1185">Reference proteome</keyword>
<dbReference type="InterPro" id="IPR056413">
    <property type="entry name" value="TPR_CcmH_CycH"/>
</dbReference>
<dbReference type="PANTHER" id="PTHR47870:SF4">
    <property type="entry name" value="CYTOCHROME C-TYPE BIOGENESIS PROTEIN CYCH"/>
    <property type="match status" value="1"/>
</dbReference>
<dbReference type="GO" id="GO:0030313">
    <property type="term" value="C:cell envelope"/>
    <property type="evidence" value="ECO:0007669"/>
    <property type="project" value="UniProtKB-SubCell"/>
</dbReference>
<feature type="region of interest" description="Disordered" evidence="6">
    <location>
        <begin position="270"/>
        <end position="295"/>
    </location>
</feature>
<keyword evidence="2" id="KW-0677">Repeat</keyword>
<sequence length="455" mass="48645">MILIWFVLAAMTLVTAVLLALPLFNTRKFKNEAQFALEVYRDQLQELNRDTLAGLIAPDQAKQAQVEIERRILALTEGPQWRPARLPSHGMLVVAAVVLPLLGFGLYLLVGRPDLPGQPFASSAQATALPPAIVALQDAVAAKPNDSAAWVALANAYADADLARDAATAFGKAVALGATSADTLAAYGRALLVANDGEMSEPARAAFRRALAAEPSHPMARFFLALGRAQDGDLEGALSDWMALEADSPADAPWRATLEEHIARASQRLGRAGPDTGIAGPSAAGPSAAGPSADDIAAAEAMSPEERQEFVNDMVGRLAERLAAEPDDLDGWLRLGRAYQVLGRGEDARNAFAKAAALAPARLDIQLDYADAIIAGRTDLDRYLPPEFIETVARIRTLDPENPLGLYYGGLVARLAGNRAEAQRLWQKVLDRLPADSPQRTMLQREFDSLLPAAN</sequence>
<dbReference type="RefSeq" id="WP_133612928.1">
    <property type="nucleotide sequence ID" value="NZ_SNYW01000007.1"/>
</dbReference>
<dbReference type="GO" id="GO:0005886">
    <property type="term" value="C:plasma membrane"/>
    <property type="evidence" value="ECO:0007669"/>
    <property type="project" value="TreeGrafter"/>
</dbReference>
<dbReference type="InterPro" id="IPR011990">
    <property type="entry name" value="TPR-like_helical_dom_sf"/>
</dbReference>
<organism evidence="9 10">
    <name type="scientific">Dongia mobilis</name>
    <dbReference type="NCBI Taxonomy" id="578943"/>
    <lineage>
        <taxon>Bacteria</taxon>
        <taxon>Pseudomonadati</taxon>
        <taxon>Pseudomonadota</taxon>
        <taxon>Alphaproteobacteria</taxon>
        <taxon>Rhodospirillales</taxon>
        <taxon>Dongiaceae</taxon>
        <taxon>Dongia</taxon>
    </lineage>
</organism>
<evidence type="ECO:0000256" key="4">
    <source>
        <dbReference type="ARBA" id="ARBA00022803"/>
    </source>
</evidence>
<protein>
    <submittedName>
        <fullName evidence="9">Cytochrome c-type biogenesis protein CcmH</fullName>
    </submittedName>
</protein>
<gene>
    <name evidence="9" type="ORF">A8950_1430</name>
</gene>
<keyword evidence="4 5" id="KW-0802">TPR repeat</keyword>
<keyword evidence="3" id="KW-0201">Cytochrome c-type biogenesis</keyword>
<dbReference type="PROSITE" id="PS50005">
    <property type="entry name" value="TPR"/>
    <property type="match status" value="1"/>
</dbReference>
<evidence type="ECO:0000256" key="1">
    <source>
        <dbReference type="ARBA" id="ARBA00004196"/>
    </source>
</evidence>
<reference evidence="9 10" key="1">
    <citation type="submission" date="2019-03" db="EMBL/GenBank/DDBJ databases">
        <title>Genomic Encyclopedia of Type Strains, Phase III (KMG-III): the genomes of soil and plant-associated and newly described type strains.</title>
        <authorList>
            <person name="Whitman W."/>
        </authorList>
    </citation>
    <scope>NUCLEOTIDE SEQUENCE [LARGE SCALE GENOMIC DNA]</scope>
    <source>
        <strain evidence="9 10">CGMCC 1.7660</strain>
    </source>
</reference>
<evidence type="ECO:0000256" key="3">
    <source>
        <dbReference type="ARBA" id="ARBA00022748"/>
    </source>
</evidence>
<dbReference type="SMART" id="SM00028">
    <property type="entry name" value="TPR"/>
    <property type="match status" value="4"/>
</dbReference>
<dbReference type="AlphaFoldDB" id="A0A4R6WPV9"/>
<comment type="caution">
    <text evidence="9">The sequence shown here is derived from an EMBL/GenBank/DDBJ whole genome shotgun (WGS) entry which is preliminary data.</text>
</comment>
<evidence type="ECO:0000256" key="6">
    <source>
        <dbReference type="SAM" id="MobiDB-lite"/>
    </source>
</evidence>
<keyword evidence="7" id="KW-1133">Transmembrane helix</keyword>
<dbReference type="GO" id="GO:0017004">
    <property type="term" value="P:cytochrome complex assembly"/>
    <property type="evidence" value="ECO:0007669"/>
    <property type="project" value="UniProtKB-KW"/>
</dbReference>
<accession>A0A4R6WPV9</accession>
<dbReference type="PANTHER" id="PTHR47870">
    <property type="entry name" value="CYTOCHROME C-TYPE BIOGENESIS PROTEIN CCMH"/>
    <property type="match status" value="1"/>
</dbReference>
<dbReference type="OrthoDB" id="9815847at2"/>
<feature type="repeat" description="TPR" evidence="5">
    <location>
        <begin position="329"/>
        <end position="362"/>
    </location>
</feature>
<feature type="domain" description="Cytochrome c-type biogenesis protein H TPR" evidence="8">
    <location>
        <begin position="133"/>
        <end position="252"/>
    </location>
</feature>
<dbReference type="Proteomes" id="UP000295783">
    <property type="component" value="Unassembled WGS sequence"/>
</dbReference>
<dbReference type="InterPro" id="IPR051263">
    <property type="entry name" value="C-type_cytochrome_biogenesis"/>
</dbReference>
<evidence type="ECO:0000256" key="5">
    <source>
        <dbReference type="PROSITE-ProRule" id="PRU00339"/>
    </source>
</evidence>
<evidence type="ECO:0000256" key="2">
    <source>
        <dbReference type="ARBA" id="ARBA00022737"/>
    </source>
</evidence>
<dbReference type="EMBL" id="SNYW01000007">
    <property type="protein sequence ID" value="TDQ83145.1"/>
    <property type="molecule type" value="Genomic_DNA"/>
</dbReference>
<dbReference type="Gene3D" id="1.25.40.10">
    <property type="entry name" value="Tetratricopeptide repeat domain"/>
    <property type="match status" value="2"/>
</dbReference>
<feature type="domain" description="Cytochrome c-type biogenesis protein H TPR" evidence="8">
    <location>
        <begin position="312"/>
        <end position="439"/>
    </location>
</feature>
<evidence type="ECO:0000259" key="8">
    <source>
        <dbReference type="Pfam" id="PF23914"/>
    </source>
</evidence>
<dbReference type="NCBIfam" id="TIGR03142">
    <property type="entry name" value="cytochro_ccmI"/>
    <property type="match status" value="1"/>
</dbReference>
<feature type="compositionally biased region" description="Low complexity" evidence="6">
    <location>
        <begin position="279"/>
        <end position="295"/>
    </location>
</feature>
<dbReference type="Pfam" id="PF23914">
    <property type="entry name" value="TPR_CcmH_CycH"/>
    <property type="match status" value="2"/>
</dbReference>
<evidence type="ECO:0000313" key="10">
    <source>
        <dbReference type="Proteomes" id="UP000295783"/>
    </source>
</evidence>
<feature type="transmembrane region" description="Helical" evidence="7">
    <location>
        <begin position="6"/>
        <end position="24"/>
    </location>
</feature>
<keyword evidence="7" id="KW-0472">Membrane</keyword>
<dbReference type="SUPFAM" id="SSF48452">
    <property type="entry name" value="TPR-like"/>
    <property type="match status" value="2"/>
</dbReference>
<evidence type="ECO:0000256" key="7">
    <source>
        <dbReference type="SAM" id="Phobius"/>
    </source>
</evidence>
<dbReference type="InterPro" id="IPR017560">
    <property type="entry name" value="Cyt_c_biogenesis_CcmI"/>
</dbReference>
<comment type="subcellular location">
    <subcellularLocation>
        <location evidence="1">Cell envelope</location>
    </subcellularLocation>
</comment>
<keyword evidence="7" id="KW-0812">Transmembrane</keyword>
<dbReference type="InterPro" id="IPR019734">
    <property type="entry name" value="TPR_rpt"/>
</dbReference>
<feature type="transmembrane region" description="Helical" evidence="7">
    <location>
        <begin position="90"/>
        <end position="110"/>
    </location>
</feature>